<accession>A0AC35TXJ8</accession>
<protein>
    <submittedName>
        <fullName evidence="2">MFS domain-containing protein</fullName>
    </submittedName>
</protein>
<sequence>MDAKHEGSAFFSFKSRRLQIILLMMLGWAFMAFTRTQLSISMTCMVNSTSITLSQSKKDSYNHAIIRPECINKDLTKAHTTNKSLMINDYGGTLVWDNQVQSYIISATYWGSIFTVLPAGYLSDRTSPKVMMMFGASIYAASSFILPYLAESHGPTPVFISRFVMGLGEGLLLPSSSTMISRWFPNPEKPMATSIFTVGNQLAGFFGNPFAAFMCATSGWQLTFYLCSIILVIWLAGWNYIVQDRPGSAKWISDEEKMYLIGALGTQAMTTHKKQLVIPFKAIFTSIPFYAAVLCTFVGNGYSVFATMYIPTFLKETLFVDVMDNGLISAIPVLIQIFTKLSWSYLISRLQKSNILSATQSVKLSQFVSMIMMSSGLVLLPVLLDCQQPYKTVLCLTLITSGFGIAIAGYMTSILSMAPAITGTISAISNVCAIIARILTPWIISLYKTTDDVNGWLPLLWGMAIAWILVSIIFILFGSGQSQSWGLNVDDATSLQTSQSYFSSIDTKTALTSLIIDTTKESEKKEVV</sequence>
<evidence type="ECO:0000313" key="1">
    <source>
        <dbReference type="Proteomes" id="UP000095286"/>
    </source>
</evidence>
<proteinExistence type="predicted"/>
<evidence type="ECO:0000313" key="2">
    <source>
        <dbReference type="WBParaSite" id="RSKR_0000513800.1"/>
    </source>
</evidence>
<organism evidence="1 2">
    <name type="scientific">Rhabditophanes sp. KR3021</name>
    <dbReference type="NCBI Taxonomy" id="114890"/>
    <lineage>
        <taxon>Eukaryota</taxon>
        <taxon>Metazoa</taxon>
        <taxon>Ecdysozoa</taxon>
        <taxon>Nematoda</taxon>
        <taxon>Chromadorea</taxon>
        <taxon>Rhabditida</taxon>
        <taxon>Tylenchina</taxon>
        <taxon>Panagrolaimomorpha</taxon>
        <taxon>Strongyloidoidea</taxon>
        <taxon>Alloionematidae</taxon>
        <taxon>Rhabditophanes</taxon>
    </lineage>
</organism>
<dbReference type="WBParaSite" id="RSKR_0000513800.1">
    <property type="protein sequence ID" value="RSKR_0000513800.1"/>
    <property type="gene ID" value="RSKR_0000513800"/>
</dbReference>
<dbReference type="Proteomes" id="UP000095286">
    <property type="component" value="Unplaced"/>
</dbReference>
<name>A0AC35TXJ8_9BILA</name>
<reference evidence="2" key="1">
    <citation type="submission" date="2016-11" db="UniProtKB">
        <authorList>
            <consortium name="WormBaseParasite"/>
        </authorList>
    </citation>
    <scope>IDENTIFICATION</scope>
    <source>
        <strain evidence="2">KR3021</strain>
    </source>
</reference>